<dbReference type="InterPro" id="IPR051906">
    <property type="entry name" value="TolC-like"/>
</dbReference>
<accession>A0A9Q5SNX0</accession>
<feature type="signal peptide" evidence="9">
    <location>
        <begin position="1"/>
        <end position="20"/>
    </location>
</feature>
<keyword evidence="9" id="KW-0732">Signal</keyword>
<dbReference type="GO" id="GO:0009279">
    <property type="term" value="C:cell outer membrane"/>
    <property type="evidence" value="ECO:0007669"/>
    <property type="project" value="UniProtKB-SubCell"/>
</dbReference>
<evidence type="ECO:0000313" key="10">
    <source>
        <dbReference type="EMBL" id="MDC7148536.1"/>
    </source>
</evidence>
<dbReference type="GO" id="GO:0015288">
    <property type="term" value="F:porin activity"/>
    <property type="evidence" value="ECO:0007669"/>
    <property type="project" value="TreeGrafter"/>
</dbReference>
<dbReference type="RefSeq" id="WP_008147768.1">
    <property type="nucleotide sequence ID" value="NZ_CAJLBM010000006.1"/>
</dbReference>
<dbReference type="InterPro" id="IPR003423">
    <property type="entry name" value="OMP_efflux"/>
</dbReference>
<dbReference type="Proteomes" id="UP001213646">
    <property type="component" value="Unassembled WGS sequence"/>
</dbReference>
<keyword evidence="4" id="KW-1134">Transmembrane beta strand</keyword>
<evidence type="ECO:0000256" key="2">
    <source>
        <dbReference type="ARBA" id="ARBA00007613"/>
    </source>
</evidence>
<evidence type="ECO:0000256" key="4">
    <source>
        <dbReference type="ARBA" id="ARBA00022452"/>
    </source>
</evidence>
<feature type="coiled-coil region" evidence="8">
    <location>
        <begin position="339"/>
        <end position="373"/>
    </location>
</feature>
<reference evidence="10" key="3">
    <citation type="submission" date="2023-01" db="EMBL/GenBank/DDBJ databases">
        <title>Exploring GABA producing Bacteroides strains toward improving mental health.</title>
        <authorList>
            <person name="Yousuf B."/>
            <person name="Bouhlel N.E."/>
            <person name="Mottawea W."/>
            <person name="Hammami R."/>
        </authorList>
    </citation>
    <scope>NUCLEOTIDE SEQUENCE</scope>
    <source>
        <strain evidence="10">UO.H1047</strain>
    </source>
</reference>
<sequence length="445" mass="50646">MKKIILTTALSFALVASVMAQDKIWSLDDCMRYAVENSPKVKQQLYTNNTYKAEQQSAIASFLPSISTQVDAQYRFGRSVDPETNTYVNTSTFNNGYGAYASLPLFRGGQLINQWRLANVNRHMGRNDLQKQKDDLAINIMDAFITVVYYQGLVKMCSEKLEDSQRLLYKTRRQEELGLKGKADVAQIESQVAGDDYNLTHQQNLYNTAMMTLKNAMNYPSDLALDVDTVVPPVRDILAEESVSAIQDYAMANNPTALQADFQLKASKMNYLITKGKLLPSLSVEAGITTSYFENLKAENAPVAFKNQFKNNRGEYIYFSFSFPLFDGLSRITNMRRARNNVRIAYEKQTETLRQLQKDVEQAVLDREGYAKETIQMEKKVKADALAYQVTLRKFEEGLMSPLDVQTNATTLLNSKADLLQRRLLYTMKCRQVDYYKGQPLIVEN</sequence>
<dbReference type="Pfam" id="PF02321">
    <property type="entry name" value="OEP"/>
    <property type="match status" value="2"/>
</dbReference>
<evidence type="ECO:0000256" key="5">
    <source>
        <dbReference type="ARBA" id="ARBA00022692"/>
    </source>
</evidence>
<proteinExistence type="inferred from homology"/>
<dbReference type="PANTHER" id="PTHR30026:SF20">
    <property type="entry name" value="OUTER MEMBRANE PROTEIN TOLC"/>
    <property type="match status" value="1"/>
</dbReference>
<dbReference type="PANTHER" id="PTHR30026">
    <property type="entry name" value="OUTER MEMBRANE PROTEIN TOLC"/>
    <property type="match status" value="1"/>
</dbReference>
<keyword evidence="7" id="KW-0998">Cell outer membrane</keyword>
<dbReference type="SUPFAM" id="SSF56954">
    <property type="entry name" value="Outer membrane efflux proteins (OEP)"/>
    <property type="match status" value="1"/>
</dbReference>
<reference evidence="12" key="1">
    <citation type="submission" date="2017-04" db="EMBL/GenBank/DDBJ databases">
        <title>Function of individual gut microbiota members based on whole genome sequencing of pure cultures obtained from chicken caecum.</title>
        <authorList>
            <person name="Medvecky M."/>
            <person name="Cejkova D."/>
            <person name="Polansky O."/>
            <person name="Karasova D."/>
            <person name="Kubasova T."/>
            <person name="Cizek A."/>
            <person name="Rychlik I."/>
        </authorList>
    </citation>
    <scope>NUCLEOTIDE SEQUENCE [LARGE SCALE GENOMIC DNA]</scope>
    <source>
        <strain evidence="12">An42</strain>
    </source>
</reference>
<keyword evidence="8" id="KW-0175">Coiled coil</keyword>
<dbReference type="Gene3D" id="1.20.1600.10">
    <property type="entry name" value="Outer membrane efflux proteins (OEP)"/>
    <property type="match status" value="1"/>
</dbReference>
<dbReference type="AlphaFoldDB" id="A0A9Q5SNX0"/>
<comment type="caution">
    <text evidence="11">The sequence shown here is derived from an EMBL/GenBank/DDBJ whole genome shotgun (WGS) entry which is preliminary data.</text>
</comment>
<organism evidence="11 12">
    <name type="scientific">Parabacteroides johnsonii</name>
    <dbReference type="NCBI Taxonomy" id="387661"/>
    <lineage>
        <taxon>Bacteria</taxon>
        <taxon>Pseudomonadati</taxon>
        <taxon>Bacteroidota</taxon>
        <taxon>Bacteroidia</taxon>
        <taxon>Bacteroidales</taxon>
        <taxon>Tannerellaceae</taxon>
        <taxon>Parabacteroides</taxon>
    </lineage>
</organism>
<comment type="similarity">
    <text evidence="2">Belongs to the outer membrane factor (OMF) (TC 1.B.17) family.</text>
</comment>
<evidence type="ECO:0000256" key="8">
    <source>
        <dbReference type="SAM" id="Coils"/>
    </source>
</evidence>
<evidence type="ECO:0000313" key="11">
    <source>
        <dbReference type="EMBL" id="OUO03473.1"/>
    </source>
</evidence>
<keyword evidence="6" id="KW-0472">Membrane</keyword>
<dbReference type="GO" id="GO:1990281">
    <property type="term" value="C:efflux pump complex"/>
    <property type="evidence" value="ECO:0007669"/>
    <property type="project" value="TreeGrafter"/>
</dbReference>
<reference evidence="11" key="2">
    <citation type="journal article" date="2018" name="BMC Genomics">
        <title>Whole genome sequencing and function prediction of 133 gut anaerobes isolated from chicken caecum in pure cultures.</title>
        <authorList>
            <person name="Medvecky M."/>
            <person name="Cejkova D."/>
            <person name="Polansky O."/>
            <person name="Karasova D."/>
            <person name="Kubasova T."/>
            <person name="Cizek A."/>
            <person name="Rychlik I."/>
        </authorList>
    </citation>
    <scope>NUCLEOTIDE SEQUENCE</scope>
    <source>
        <strain evidence="11">An42</strain>
    </source>
</reference>
<evidence type="ECO:0000313" key="12">
    <source>
        <dbReference type="Proteomes" id="UP000195975"/>
    </source>
</evidence>
<feature type="chain" id="PRO_5042783082" evidence="9">
    <location>
        <begin position="21"/>
        <end position="445"/>
    </location>
</feature>
<name>A0A9Q5SNX0_9BACT</name>
<protein>
    <submittedName>
        <fullName evidence="10">TolC family protein</fullName>
    </submittedName>
    <submittedName>
        <fullName evidence="11">Transporter</fullName>
    </submittedName>
</protein>
<evidence type="ECO:0000256" key="7">
    <source>
        <dbReference type="ARBA" id="ARBA00023237"/>
    </source>
</evidence>
<dbReference type="EMBL" id="JAQPYX010000028">
    <property type="protein sequence ID" value="MDC7148536.1"/>
    <property type="molecule type" value="Genomic_DNA"/>
</dbReference>
<gene>
    <name evidence="11" type="ORF">B5F96_15570</name>
    <name evidence="10" type="ORF">PQG89_03715</name>
</gene>
<dbReference type="EMBL" id="NFIJ01000022">
    <property type="protein sequence ID" value="OUO03473.1"/>
    <property type="molecule type" value="Genomic_DNA"/>
</dbReference>
<dbReference type="GeneID" id="93407430"/>
<evidence type="ECO:0000256" key="9">
    <source>
        <dbReference type="SAM" id="SignalP"/>
    </source>
</evidence>
<keyword evidence="5" id="KW-0812">Transmembrane</keyword>
<evidence type="ECO:0000256" key="6">
    <source>
        <dbReference type="ARBA" id="ARBA00023136"/>
    </source>
</evidence>
<keyword evidence="3" id="KW-0813">Transport</keyword>
<evidence type="ECO:0000256" key="1">
    <source>
        <dbReference type="ARBA" id="ARBA00004442"/>
    </source>
</evidence>
<dbReference type="Proteomes" id="UP000195975">
    <property type="component" value="Unassembled WGS sequence"/>
</dbReference>
<comment type="subcellular location">
    <subcellularLocation>
        <location evidence="1">Cell outer membrane</location>
    </subcellularLocation>
</comment>
<dbReference type="GO" id="GO:0015562">
    <property type="term" value="F:efflux transmembrane transporter activity"/>
    <property type="evidence" value="ECO:0007669"/>
    <property type="project" value="InterPro"/>
</dbReference>
<evidence type="ECO:0000256" key="3">
    <source>
        <dbReference type="ARBA" id="ARBA00022448"/>
    </source>
</evidence>